<dbReference type="InterPro" id="IPR044641">
    <property type="entry name" value="Lsm7/SmG-like"/>
</dbReference>
<proteinExistence type="inferred from homology"/>
<dbReference type="GO" id="GO:0005688">
    <property type="term" value="C:U6 snRNP"/>
    <property type="evidence" value="ECO:0007669"/>
    <property type="project" value="TreeGrafter"/>
</dbReference>
<dbReference type="GO" id="GO:0005689">
    <property type="term" value="C:U12-type spliceosomal complex"/>
    <property type="evidence" value="ECO:0007669"/>
    <property type="project" value="TreeGrafter"/>
</dbReference>
<dbReference type="GO" id="GO:0071013">
    <property type="term" value="C:catalytic step 2 spliceosome"/>
    <property type="evidence" value="ECO:0007669"/>
    <property type="project" value="TreeGrafter"/>
</dbReference>
<dbReference type="OrthoDB" id="274944at2759"/>
<reference evidence="5" key="1">
    <citation type="submission" date="2022-07" db="EMBL/GenBank/DDBJ databases">
        <title>Phylogenomic reconstructions and comparative analyses of Kickxellomycotina fungi.</title>
        <authorList>
            <person name="Reynolds N.K."/>
            <person name="Stajich J.E."/>
            <person name="Barry K."/>
            <person name="Grigoriev I.V."/>
            <person name="Crous P."/>
            <person name="Smith M.E."/>
        </authorList>
    </citation>
    <scope>NUCLEOTIDE SEQUENCE</scope>
    <source>
        <strain evidence="5">NRRL 1565</strain>
    </source>
</reference>
<dbReference type="GO" id="GO:0097526">
    <property type="term" value="C:spliceosomal tri-snRNP complex"/>
    <property type="evidence" value="ECO:0007669"/>
    <property type="project" value="TreeGrafter"/>
</dbReference>
<organism evidence="5 6">
    <name type="scientific">Coemansia guatemalensis</name>
    <dbReference type="NCBI Taxonomy" id="2761395"/>
    <lineage>
        <taxon>Eukaryota</taxon>
        <taxon>Fungi</taxon>
        <taxon>Fungi incertae sedis</taxon>
        <taxon>Zoopagomycota</taxon>
        <taxon>Kickxellomycotina</taxon>
        <taxon>Kickxellomycetes</taxon>
        <taxon>Kickxellales</taxon>
        <taxon>Kickxellaceae</taxon>
        <taxon>Coemansia</taxon>
    </lineage>
</organism>
<dbReference type="GO" id="GO:0071004">
    <property type="term" value="C:U2-type prespliceosome"/>
    <property type="evidence" value="ECO:0007669"/>
    <property type="project" value="TreeGrafter"/>
</dbReference>
<evidence type="ECO:0000313" key="6">
    <source>
        <dbReference type="Proteomes" id="UP001140094"/>
    </source>
</evidence>
<dbReference type="GO" id="GO:0003723">
    <property type="term" value="F:RNA binding"/>
    <property type="evidence" value="ECO:0007669"/>
    <property type="project" value="TreeGrafter"/>
</dbReference>
<comment type="similarity">
    <text evidence="1">Belongs to the snRNP Sm proteins family.</text>
</comment>
<dbReference type="InterPro" id="IPR010920">
    <property type="entry name" value="LSM_dom_sf"/>
</dbReference>
<evidence type="ECO:0000259" key="4">
    <source>
        <dbReference type="SMART" id="SM00651"/>
    </source>
</evidence>
<evidence type="ECO:0000313" key="5">
    <source>
        <dbReference type="EMBL" id="KAJ2808720.1"/>
    </source>
</evidence>
<protein>
    <submittedName>
        <fullName evidence="5">U6 snRNP-associated protein Lsm7</fullName>
    </submittedName>
</protein>
<evidence type="ECO:0000256" key="3">
    <source>
        <dbReference type="SAM" id="MobiDB-lite"/>
    </source>
</evidence>
<comment type="caution">
    <text evidence="5">The sequence shown here is derived from an EMBL/GenBank/DDBJ whole genome shotgun (WGS) entry which is preliminary data.</text>
</comment>
<name>A0A9W8LWD6_9FUNG</name>
<gene>
    <name evidence="5" type="primary">lsm7</name>
    <name evidence="5" type="ORF">H4R20_000696</name>
</gene>
<keyword evidence="6" id="KW-1185">Reference proteome</keyword>
<dbReference type="Proteomes" id="UP001140094">
    <property type="component" value="Unassembled WGS sequence"/>
</dbReference>
<dbReference type="SUPFAM" id="SSF50182">
    <property type="entry name" value="Sm-like ribonucleoproteins"/>
    <property type="match status" value="1"/>
</dbReference>
<dbReference type="GO" id="GO:1990726">
    <property type="term" value="C:Lsm1-7-Pat1 complex"/>
    <property type="evidence" value="ECO:0007669"/>
    <property type="project" value="TreeGrafter"/>
</dbReference>
<feature type="compositionally biased region" description="Basic residues" evidence="3">
    <location>
        <begin position="24"/>
        <end position="35"/>
    </location>
</feature>
<feature type="domain" description="Sm" evidence="4">
    <location>
        <begin position="54"/>
        <end position="111"/>
    </location>
</feature>
<dbReference type="EMBL" id="JANBUO010000028">
    <property type="protein sequence ID" value="KAJ2808720.1"/>
    <property type="molecule type" value="Genomic_DNA"/>
</dbReference>
<dbReference type="PANTHER" id="PTHR10553:SF5">
    <property type="entry name" value="U6 SNRNA-ASSOCIATED SM-LIKE PROTEIN LSM7"/>
    <property type="match status" value="1"/>
</dbReference>
<dbReference type="Pfam" id="PF01423">
    <property type="entry name" value="LSM"/>
    <property type="match status" value="1"/>
</dbReference>
<dbReference type="SMART" id="SM00651">
    <property type="entry name" value="Sm"/>
    <property type="match status" value="1"/>
</dbReference>
<keyword evidence="2" id="KW-0687">Ribonucleoprotein</keyword>
<feature type="compositionally biased region" description="Basic and acidic residues" evidence="3">
    <location>
        <begin position="37"/>
        <end position="49"/>
    </location>
</feature>
<dbReference type="PANTHER" id="PTHR10553">
    <property type="entry name" value="SMALL NUCLEAR RIBONUCLEOPROTEIN"/>
    <property type="match status" value="1"/>
</dbReference>
<feature type="compositionally biased region" description="Gly residues" evidence="3">
    <location>
        <begin position="1"/>
        <end position="16"/>
    </location>
</feature>
<evidence type="ECO:0000256" key="2">
    <source>
        <dbReference type="ARBA" id="ARBA00023274"/>
    </source>
</evidence>
<feature type="region of interest" description="Disordered" evidence="3">
    <location>
        <begin position="1"/>
        <end position="49"/>
    </location>
</feature>
<dbReference type="AlphaFoldDB" id="A0A9W8LWD6"/>
<sequence>MRGGGAAAQYPRGGGNPSATSGHRGGHQTHGRGAHHGSADNRDHREKKKRDVIFDLNKYNNKLVRAKFIGGREVTGILKGFDQLLNIVLDEAVEIIHGKHCTDSYVASLALKS</sequence>
<dbReference type="InterPro" id="IPR001163">
    <property type="entry name" value="Sm_dom_euk/arc"/>
</dbReference>
<accession>A0A9W8LWD6</accession>
<dbReference type="Gene3D" id="2.30.30.100">
    <property type="match status" value="1"/>
</dbReference>
<evidence type="ECO:0000256" key="1">
    <source>
        <dbReference type="ARBA" id="ARBA00006850"/>
    </source>
</evidence>